<evidence type="ECO:0000259" key="6">
    <source>
        <dbReference type="Pfam" id="PF08281"/>
    </source>
</evidence>
<dbReference type="NCBIfam" id="TIGR02937">
    <property type="entry name" value="sigma70-ECF"/>
    <property type="match status" value="1"/>
</dbReference>
<dbReference type="EMBL" id="JACHGF010000002">
    <property type="protein sequence ID" value="MBB5283801.1"/>
    <property type="molecule type" value="Genomic_DNA"/>
</dbReference>
<feature type="domain" description="RNA polymerase sigma-70 region 2" evidence="5">
    <location>
        <begin position="28"/>
        <end position="95"/>
    </location>
</feature>
<dbReference type="SUPFAM" id="SSF88659">
    <property type="entry name" value="Sigma3 and sigma4 domains of RNA polymerase sigma factors"/>
    <property type="match status" value="1"/>
</dbReference>
<dbReference type="InterPro" id="IPR013324">
    <property type="entry name" value="RNA_pol_sigma_r3/r4-like"/>
</dbReference>
<dbReference type="InterPro" id="IPR007627">
    <property type="entry name" value="RNA_pol_sigma70_r2"/>
</dbReference>
<dbReference type="SUPFAM" id="SSF88946">
    <property type="entry name" value="Sigma2 domain of RNA polymerase sigma factors"/>
    <property type="match status" value="1"/>
</dbReference>
<dbReference type="InterPro" id="IPR036388">
    <property type="entry name" value="WH-like_DNA-bd_sf"/>
</dbReference>
<dbReference type="GO" id="GO:0016987">
    <property type="term" value="F:sigma factor activity"/>
    <property type="evidence" value="ECO:0007669"/>
    <property type="project" value="UniProtKB-KW"/>
</dbReference>
<comment type="similarity">
    <text evidence="1">Belongs to the sigma-70 factor family. ECF subfamily.</text>
</comment>
<feature type="domain" description="RNA polymerase sigma factor 70 region 4 type 2" evidence="6">
    <location>
        <begin position="127"/>
        <end position="173"/>
    </location>
</feature>
<proteinExistence type="inferred from homology"/>
<evidence type="ECO:0000313" key="7">
    <source>
        <dbReference type="EMBL" id="MBB5283801.1"/>
    </source>
</evidence>
<evidence type="ECO:0000313" key="8">
    <source>
        <dbReference type="Proteomes" id="UP000557307"/>
    </source>
</evidence>
<comment type="caution">
    <text evidence="7">The sequence shown here is derived from an EMBL/GenBank/DDBJ whole genome shotgun (WGS) entry which is preliminary data.</text>
</comment>
<dbReference type="GO" id="GO:0003677">
    <property type="term" value="F:DNA binding"/>
    <property type="evidence" value="ECO:0007669"/>
    <property type="project" value="InterPro"/>
</dbReference>
<accession>A0A840TK31</accession>
<dbReference type="RefSeq" id="WP_184173486.1">
    <property type="nucleotide sequence ID" value="NZ_JACHGF010000002.1"/>
</dbReference>
<dbReference type="PANTHER" id="PTHR43133">
    <property type="entry name" value="RNA POLYMERASE ECF-TYPE SIGMA FACTO"/>
    <property type="match status" value="1"/>
</dbReference>
<keyword evidence="3" id="KW-0731">Sigma factor</keyword>
<dbReference type="PANTHER" id="PTHR43133:SF46">
    <property type="entry name" value="RNA POLYMERASE SIGMA-70 FACTOR ECF SUBFAMILY"/>
    <property type="match status" value="1"/>
</dbReference>
<dbReference type="Pfam" id="PF04542">
    <property type="entry name" value="Sigma70_r2"/>
    <property type="match status" value="1"/>
</dbReference>
<dbReference type="InterPro" id="IPR013325">
    <property type="entry name" value="RNA_pol_sigma_r2"/>
</dbReference>
<protein>
    <submittedName>
        <fullName evidence="7">RNA polymerase sigma-70 factor (ECF subfamily)</fullName>
    </submittedName>
</protein>
<reference evidence="7 8" key="1">
    <citation type="submission" date="2020-08" db="EMBL/GenBank/DDBJ databases">
        <title>Genomic Encyclopedia of Type Strains, Phase IV (KMG-IV): sequencing the most valuable type-strain genomes for metagenomic binning, comparative biology and taxonomic classification.</title>
        <authorList>
            <person name="Goeker M."/>
        </authorList>
    </citation>
    <scope>NUCLEOTIDE SEQUENCE [LARGE SCALE GENOMIC DNA]</scope>
    <source>
        <strain evidence="7 8">DSM 105074</strain>
    </source>
</reference>
<keyword evidence="8" id="KW-1185">Reference proteome</keyword>
<dbReference type="NCBIfam" id="TIGR02985">
    <property type="entry name" value="Sig70_bacteroi1"/>
    <property type="match status" value="1"/>
</dbReference>
<keyword evidence="4" id="KW-0804">Transcription</keyword>
<dbReference type="InterPro" id="IPR014327">
    <property type="entry name" value="RNA_pol_sigma70_bacteroid"/>
</dbReference>
<sequence length="197" mass="23606">MGANRFKEDERQWLEDLVRGETASFTALYYRYGPRLHAHLLRMVKSEEEAREILQEVFLKIWEHRDRIDPDRPFGAYLYRIAENRVYDYFRKIAREKRMADHFLSNSVPFHTDPESDLQYRDSIQHLERAIQQLPPVRQKVYLLCKMEGKSYEEIAALLGISTATINDHIVKANRFIKGYLARYSDIVLSWLVYFWL</sequence>
<name>A0A840TK31_9BACT</name>
<dbReference type="AlphaFoldDB" id="A0A840TK31"/>
<dbReference type="InterPro" id="IPR039425">
    <property type="entry name" value="RNA_pol_sigma-70-like"/>
</dbReference>
<dbReference type="Gene3D" id="1.10.10.10">
    <property type="entry name" value="Winged helix-like DNA-binding domain superfamily/Winged helix DNA-binding domain"/>
    <property type="match status" value="1"/>
</dbReference>
<evidence type="ECO:0000256" key="4">
    <source>
        <dbReference type="ARBA" id="ARBA00023163"/>
    </source>
</evidence>
<dbReference type="Gene3D" id="1.10.1740.10">
    <property type="match status" value="1"/>
</dbReference>
<evidence type="ECO:0000256" key="2">
    <source>
        <dbReference type="ARBA" id="ARBA00023015"/>
    </source>
</evidence>
<gene>
    <name evidence="7" type="ORF">HNQ92_001927</name>
</gene>
<evidence type="ECO:0000256" key="1">
    <source>
        <dbReference type="ARBA" id="ARBA00010641"/>
    </source>
</evidence>
<keyword evidence="2" id="KW-0805">Transcription regulation</keyword>
<organism evidence="7 8">
    <name type="scientific">Rhabdobacter roseus</name>
    <dbReference type="NCBI Taxonomy" id="1655419"/>
    <lineage>
        <taxon>Bacteria</taxon>
        <taxon>Pseudomonadati</taxon>
        <taxon>Bacteroidota</taxon>
        <taxon>Cytophagia</taxon>
        <taxon>Cytophagales</taxon>
        <taxon>Cytophagaceae</taxon>
        <taxon>Rhabdobacter</taxon>
    </lineage>
</organism>
<evidence type="ECO:0000256" key="3">
    <source>
        <dbReference type="ARBA" id="ARBA00023082"/>
    </source>
</evidence>
<dbReference type="InterPro" id="IPR013249">
    <property type="entry name" value="RNA_pol_sigma70_r4_t2"/>
</dbReference>
<evidence type="ECO:0000259" key="5">
    <source>
        <dbReference type="Pfam" id="PF04542"/>
    </source>
</evidence>
<dbReference type="GO" id="GO:0006352">
    <property type="term" value="P:DNA-templated transcription initiation"/>
    <property type="evidence" value="ECO:0007669"/>
    <property type="project" value="InterPro"/>
</dbReference>
<dbReference type="CDD" id="cd06171">
    <property type="entry name" value="Sigma70_r4"/>
    <property type="match status" value="1"/>
</dbReference>
<dbReference type="Pfam" id="PF08281">
    <property type="entry name" value="Sigma70_r4_2"/>
    <property type="match status" value="1"/>
</dbReference>
<dbReference type="InterPro" id="IPR014284">
    <property type="entry name" value="RNA_pol_sigma-70_dom"/>
</dbReference>
<dbReference type="Proteomes" id="UP000557307">
    <property type="component" value="Unassembled WGS sequence"/>
</dbReference>